<comment type="similarity">
    <text evidence="1">Belongs to the transglycosylase Slt family.</text>
</comment>
<feature type="compositionally biased region" description="Polar residues" evidence="2">
    <location>
        <begin position="469"/>
        <end position="485"/>
    </location>
</feature>
<keyword evidence="6" id="KW-1185">Reference proteome</keyword>
<organism evidence="5 6">
    <name type="scientific">Treponema vincentii F0403</name>
    <dbReference type="NCBI Taxonomy" id="1125702"/>
    <lineage>
        <taxon>Bacteria</taxon>
        <taxon>Pseudomonadati</taxon>
        <taxon>Spirochaetota</taxon>
        <taxon>Spirochaetia</taxon>
        <taxon>Spirochaetales</taxon>
        <taxon>Treponemataceae</taxon>
        <taxon>Treponema</taxon>
    </lineage>
</organism>
<dbReference type="InterPro" id="IPR008258">
    <property type="entry name" value="Transglycosylase_SLT_dom_1"/>
</dbReference>
<dbReference type="HOGENOM" id="CLU_022873_0_0_12"/>
<evidence type="ECO:0000259" key="4">
    <source>
        <dbReference type="Pfam" id="PF01464"/>
    </source>
</evidence>
<name>S3LA85_9SPIR</name>
<feature type="domain" description="Transglycosylase SLT" evidence="4">
    <location>
        <begin position="598"/>
        <end position="708"/>
    </location>
</feature>
<keyword evidence="3" id="KW-0732">Signal</keyword>
<dbReference type="Gene3D" id="1.10.530.10">
    <property type="match status" value="1"/>
</dbReference>
<dbReference type="EMBL" id="ATFC01000008">
    <property type="protein sequence ID" value="EPF46625.1"/>
    <property type="molecule type" value="Genomic_DNA"/>
</dbReference>
<gene>
    <name evidence="5" type="ORF">HMPREF1222_01197</name>
</gene>
<evidence type="ECO:0000256" key="1">
    <source>
        <dbReference type="ARBA" id="ARBA00007734"/>
    </source>
</evidence>
<dbReference type="InterPro" id="IPR023346">
    <property type="entry name" value="Lysozyme-like_dom_sf"/>
</dbReference>
<feature type="signal peptide" evidence="3">
    <location>
        <begin position="1"/>
        <end position="44"/>
    </location>
</feature>
<evidence type="ECO:0000313" key="5">
    <source>
        <dbReference type="EMBL" id="EPF46625.1"/>
    </source>
</evidence>
<dbReference type="Pfam" id="PF01464">
    <property type="entry name" value="SLT"/>
    <property type="match status" value="1"/>
</dbReference>
<evidence type="ECO:0000256" key="2">
    <source>
        <dbReference type="SAM" id="MobiDB-lite"/>
    </source>
</evidence>
<sequence>MKFLRSKMLFDKQERSMRSCLRLFPFRFSLLCLFLFAGSTAACAADRDAALLKDLKAGNYDFFLKADNAAYRSIKMMGHSSAYYVGLHLKHAGYEQAARFYFALGKRLYESPLNRLCREELYETGTPAERLQSVEERLQELSKTTGAAGQSESVQSEKDRLNRLKVRLLLQTGAYGEIEQSPETLYLTGSMTAELAKAFPQFGKNMPPFLYKLAEARILTFEKRYTEAWVSVQDAFGMEHTVAELAYPELLSDIGRAGVYGAENAADAASFFEDFAMQVRSAAAEGQLSRADAQRCLFYSLFYEARCRVKLGGTEQHERALTLFSRAAEQASTDSGLDSALWYYLDTMRMRSLPRYLKALADTAERWKNPTWYADLVQSLRARLTAAKDWKNLETLYDVLAKTDLPEQRAAVAYTLACAGSLPQERTARLLQEAAGESHDALYYRILAAYRLGGAQLLEDTFQLRSKNAQTQPIGQAQPGNMQSRQNGQAQAGGVQAQSGMHADSSQAQSGGFSTQEARTYIDGLLHFGLYDMVYPRIAAVYPSIPAEEAVAVARTLAGEGRYADSIRLIAFSLKNQEDTATTEQLELLYPRPWKETVSKYAAEYRLPEYLLYALIRSESFFQHRVISGAGAVGLTQLMPATASDIARKLKVTDYSLTDPEINIRFGAYYLAEMIRRSDNRIMPACFAYNAGISRVRGWQKKAHGLSDDLFLESLEYAETRDYGRKILSAAAVYGVLYYSEKPEDIVLLFFPNALRSTE</sequence>
<dbReference type="SUPFAM" id="SSF53955">
    <property type="entry name" value="Lysozyme-like"/>
    <property type="match status" value="1"/>
</dbReference>
<proteinExistence type="inferred from homology"/>
<dbReference type="Proteomes" id="UP000014605">
    <property type="component" value="Unassembled WGS sequence"/>
</dbReference>
<dbReference type="CDD" id="cd13401">
    <property type="entry name" value="Slt70-like"/>
    <property type="match status" value="1"/>
</dbReference>
<evidence type="ECO:0000256" key="3">
    <source>
        <dbReference type="SAM" id="SignalP"/>
    </source>
</evidence>
<comment type="caution">
    <text evidence="5">The sequence shown here is derived from an EMBL/GenBank/DDBJ whole genome shotgun (WGS) entry which is preliminary data.</text>
</comment>
<dbReference type="PATRIC" id="fig|1125702.3.peg.1242"/>
<accession>S3LA85</accession>
<dbReference type="PANTHER" id="PTHR37423:SF2">
    <property type="entry name" value="MEMBRANE-BOUND LYTIC MUREIN TRANSGLYCOSYLASE C"/>
    <property type="match status" value="1"/>
</dbReference>
<feature type="region of interest" description="Disordered" evidence="2">
    <location>
        <begin position="469"/>
        <end position="512"/>
    </location>
</feature>
<protein>
    <recommendedName>
        <fullName evidence="4">Transglycosylase SLT domain-containing protein</fullName>
    </recommendedName>
</protein>
<dbReference type="PANTHER" id="PTHR37423">
    <property type="entry name" value="SOLUBLE LYTIC MUREIN TRANSGLYCOSYLASE-RELATED"/>
    <property type="match status" value="1"/>
</dbReference>
<dbReference type="AlphaFoldDB" id="S3LA85"/>
<reference evidence="5 6" key="1">
    <citation type="submission" date="2013-04" db="EMBL/GenBank/DDBJ databases">
        <title>The Genome Sequence of Treponema vincentii F0403.</title>
        <authorList>
            <consortium name="The Broad Institute Genomics Platform"/>
            <person name="Earl A."/>
            <person name="Ward D."/>
            <person name="Feldgarden M."/>
            <person name="Gevers D."/>
            <person name="Leonetti C."/>
            <person name="Izard J."/>
            <person name="Walker B."/>
            <person name="Young S."/>
            <person name="Zeng Q."/>
            <person name="Gargeya S."/>
            <person name="Fitzgerald M."/>
            <person name="Haas B."/>
            <person name="Abouelleil A."/>
            <person name="Allen A.W."/>
            <person name="Alvarado L."/>
            <person name="Arachchi H.M."/>
            <person name="Berlin A.M."/>
            <person name="Chapman S.B."/>
            <person name="Gainer-Dewar J."/>
            <person name="Goldberg J."/>
            <person name="Griggs A."/>
            <person name="Gujja S."/>
            <person name="Hansen M."/>
            <person name="Howarth C."/>
            <person name="Imamovic A."/>
            <person name="Ireland A."/>
            <person name="Larimer J."/>
            <person name="McCowan C."/>
            <person name="Murphy C."/>
            <person name="Pearson M."/>
            <person name="Poon T.W."/>
            <person name="Priest M."/>
            <person name="Roberts A."/>
            <person name="Saif S."/>
            <person name="Shea T."/>
            <person name="Sisk P."/>
            <person name="Sykes S."/>
            <person name="Wortman J."/>
            <person name="Nusbaum C."/>
            <person name="Birren B."/>
        </authorList>
    </citation>
    <scope>NUCLEOTIDE SEQUENCE [LARGE SCALE GENOMIC DNA]</scope>
    <source>
        <strain evidence="5 6">F0403</strain>
    </source>
</reference>
<dbReference type="NCBIfam" id="NF047373">
    <property type="entry name" value="BB0259_flg_lyt"/>
    <property type="match status" value="1"/>
</dbReference>
<feature type="compositionally biased region" description="Low complexity" evidence="2">
    <location>
        <begin position="486"/>
        <end position="498"/>
    </location>
</feature>
<evidence type="ECO:0000313" key="6">
    <source>
        <dbReference type="Proteomes" id="UP000014605"/>
    </source>
</evidence>
<feature type="chain" id="PRO_5004511672" description="Transglycosylase SLT domain-containing protein" evidence="3">
    <location>
        <begin position="45"/>
        <end position="759"/>
    </location>
</feature>